<dbReference type="PANTHER" id="PTHR42718:SF46">
    <property type="entry name" value="BLR6921 PROTEIN"/>
    <property type="match status" value="1"/>
</dbReference>
<dbReference type="GO" id="GO:0046677">
    <property type="term" value="P:response to antibiotic"/>
    <property type="evidence" value="ECO:0007669"/>
    <property type="project" value="UniProtKB-KW"/>
</dbReference>
<dbReference type="Proteomes" id="UP000236047">
    <property type="component" value="Unassembled WGS sequence"/>
</dbReference>
<proteinExistence type="predicted"/>
<keyword evidence="5 9" id="KW-1133">Transmembrane helix</keyword>
<evidence type="ECO:0000259" key="10">
    <source>
        <dbReference type="PROSITE" id="PS50850"/>
    </source>
</evidence>
<feature type="transmembrane region" description="Helical" evidence="9">
    <location>
        <begin position="301"/>
        <end position="318"/>
    </location>
</feature>
<feature type="transmembrane region" description="Helical" evidence="9">
    <location>
        <begin position="356"/>
        <end position="378"/>
    </location>
</feature>
<organism evidence="11 12">
    <name type="scientific">Streptomyces noursei</name>
    <name type="common">Streptomyces albulus</name>
    <dbReference type="NCBI Taxonomy" id="1971"/>
    <lineage>
        <taxon>Bacteria</taxon>
        <taxon>Bacillati</taxon>
        <taxon>Actinomycetota</taxon>
        <taxon>Actinomycetes</taxon>
        <taxon>Kitasatosporales</taxon>
        <taxon>Streptomycetaceae</taxon>
        <taxon>Streptomyces</taxon>
    </lineage>
</organism>
<feature type="transmembrane region" description="Helical" evidence="9">
    <location>
        <begin position="12"/>
        <end position="33"/>
    </location>
</feature>
<dbReference type="AlphaFoldDB" id="A0A2N8PBD9"/>
<comment type="caution">
    <text evidence="11">The sequence shown here is derived from an EMBL/GenBank/DDBJ whole genome shotgun (WGS) entry which is preliminary data.</text>
</comment>
<dbReference type="InterPro" id="IPR036259">
    <property type="entry name" value="MFS_trans_sf"/>
</dbReference>
<feature type="transmembrane region" description="Helical" evidence="9">
    <location>
        <begin position="137"/>
        <end position="159"/>
    </location>
</feature>
<dbReference type="GO" id="GO:0022857">
    <property type="term" value="F:transmembrane transporter activity"/>
    <property type="evidence" value="ECO:0007669"/>
    <property type="project" value="InterPro"/>
</dbReference>
<dbReference type="Pfam" id="PF07690">
    <property type="entry name" value="MFS_1"/>
    <property type="match status" value="1"/>
</dbReference>
<evidence type="ECO:0000256" key="1">
    <source>
        <dbReference type="ARBA" id="ARBA00004651"/>
    </source>
</evidence>
<feature type="transmembrane region" description="Helical" evidence="9">
    <location>
        <begin position="102"/>
        <end position="125"/>
    </location>
</feature>
<dbReference type="EMBL" id="LJSN01000003">
    <property type="protein sequence ID" value="PNE38340.1"/>
    <property type="molecule type" value="Genomic_DNA"/>
</dbReference>
<keyword evidence="6 9" id="KW-0472">Membrane</keyword>
<keyword evidence="4 9" id="KW-0812">Transmembrane</keyword>
<protein>
    <submittedName>
        <fullName evidence="11">MFS transporter</fullName>
    </submittedName>
</protein>
<feature type="region of interest" description="Disordered" evidence="8">
    <location>
        <begin position="457"/>
        <end position="487"/>
    </location>
</feature>
<dbReference type="InterPro" id="IPR020846">
    <property type="entry name" value="MFS_dom"/>
</dbReference>
<reference evidence="12" key="1">
    <citation type="submission" date="2015-09" db="EMBL/GenBank/DDBJ databases">
        <authorList>
            <person name="Graham D.E."/>
            <person name="Mahan K.M."/>
            <person name="Klingeman D.M."/>
            <person name="Fida T."/>
            <person name="Giannone R.J."/>
            <person name="Hettich R.L."/>
            <person name="Parry R.J."/>
            <person name="Spain J.C."/>
        </authorList>
    </citation>
    <scope>NUCLEOTIDE SEQUENCE [LARGE SCALE GENOMIC DNA]</scope>
    <source>
        <strain evidence="12">JCM 4701</strain>
    </source>
</reference>
<evidence type="ECO:0000256" key="6">
    <source>
        <dbReference type="ARBA" id="ARBA00023136"/>
    </source>
</evidence>
<feature type="transmembrane region" description="Helical" evidence="9">
    <location>
        <begin position="429"/>
        <end position="454"/>
    </location>
</feature>
<evidence type="ECO:0000313" key="11">
    <source>
        <dbReference type="EMBL" id="PNE38340.1"/>
    </source>
</evidence>
<feature type="transmembrane region" description="Helical" evidence="9">
    <location>
        <begin position="267"/>
        <end position="289"/>
    </location>
</feature>
<keyword evidence="12" id="KW-1185">Reference proteome</keyword>
<evidence type="ECO:0000256" key="2">
    <source>
        <dbReference type="ARBA" id="ARBA00022448"/>
    </source>
</evidence>
<dbReference type="Gene3D" id="1.20.1250.20">
    <property type="entry name" value="MFS general substrate transporter like domains"/>
    <property type="match status" value="1"/>
</dbReference>
<dbReference type="PANTHER" id="PTHR42718">
    <property type="entry name" value="MAJOR FACILITATOR SUPERFAMILY MULTIDRUG TRANSPORTER MFSC"/>
    <property type="match status" value="1"/>
</dbReference>
<feature type="transmembrane region" description="Helical" evidence="9">
    <location>
        <begin position="197"/>
        <end position="217"/>
    </location>
</feature>
<dbReference type="RefSeq" id="WP_102925754.1">
    <property type="nucleotide sequence ID" value="NZ_LJSN01000003.1"/>
</dbReference>
<evidence type="ECO:0000313" key="12">
    <source>
        <dbReference type="Proteomes" id="UP000236047"/>
    </source>
</evidence>
<comment type="subcellular location">
    <subcellularLocation>
        <location evidence="1">Cell membrane</location>
        <topology evidence="1">Multi-pass membrane protein</topology>
    </subcellularLocation>
</comment>
<feature type="transmembrane region" description="Helical" evidence="9">
    <location>
        <begin position="330"/>
        <end position="350"/>
    </location>
</feature>
<accession>A0A2N8PBD9</accession>
<dbReference type="CDD" id="cd17321">
    <property type="entry name" value="MFS_MMR_MDR_like"/>
    <property type="match status" value="1"/>
</dbReference>
<feature type="transmembrane region" description="Helical" evidence="9">
    <location>
        <begin position="45"/>
        <end position="65"/>
    </location>
</feature>
<dbReference type="PROSITE" id="PS50850">
    <property type="entry name" value="MFS"/>
    <property type="match status" value="1"/>
</dbReference>
<keyword evidence="7" id="KW-0046">Antibiotic resistance</keyword>
<feature type="transmembrane region" description="Helical" evidence="9">
    <location>
        <begin position="229"/>
        <end position="246"/>
    </location>
</feature>
<dbReference type="InterPro" id="IPR011701">
    <property type="entry name" value="MFS"/>
</dbReference>
<evidence type="ECO:0000256" key="5">
    <source>
        <dbReference type="ARBA" id="ARBA00022989"/>
    </source>
</evidence>
<dbReference type="GO" id="GO:0005886">
    <property type="term" value="C:plasma membrane"/>
    <property type="evidence" value="ECO:0007669"/>
    <property type="project" value="UniProtKB-SubCell"/>
</dbReference>
<evidence type="ECO:0000256" key="4">
    <source>
        <dbReference type="ARBA" id="ARBA00022692"/>
    </source>
</evidence>
<keyword evidence="2" id="KW-0813">Transport</keyword>
<feature type="transmembrane region" description="Helical" evidence="9">
    <location>
        <begin position="165"/>
        <end position="185"/>
    </location>
</feature>
<gene>
    <name evidence="11" type="ORF">AOB60_30270</name>
</gene>
<evidence type="ECO:0000256" key="8">
    <source>
        <dbReference type="SAM" id="MobiDB-lite"/>
    </source>
</evidence>
<sequence>MSRSPAANWPLLLVLCGAIFLEGIDIGMLNVALPPIRSELGLSTGALTWVMSAYVLGYGGFMLLGGRAADLFGRRRMFLVPLAVFTLFSGLGGLATEGATLIAARFVTGMCAAFMAPAGLSIITTGFPAGPRRDRALLIYSGTAGGGFSAGLIAGGLLTAVDWRWVFFAPMVPALLVLIAGLRLVPRDPVRTGGRPPVDLAGALTVTGAVLLLVLGVEQAAHAPVLRTAAVLTAGVALLAAFVVIERRSAAPLVRLGLLRSWPLVRANVMGLLFTAGFFGFQFVAVLYFQELRGWSAERTSYAMLAMGADAVLAPVLTPRLVRRFGHARVIVTGLLCAGLGYALFLPVGADWPYPAMFPSMLLVGVAFALVYGPLTIVATDGIEAAEQGLAGGLLYTSFQFGAAFGLSAVTAMTVAATGAGGSPGAALAGYHAGLTVPAGLALLALALGVTALVRRRRSGPPGAAPGPGRDPEASRHGRGPHATPVP</sequence>
<dbReference type="SUPFAM" id="SSF103473">
    <property type="entry name" value="MFS general substrate transporter"/>
    <property type="match status" value="1"/>
</dbReference>
<feature type="transmembrane region" description="Helical" evidence="9">
    <location>
        <begin position="77"/>
        <end position="96"/>
    </location>
</feature>
<feature type="transmembrane region" description="Helical" evidence="9">
    <location>
        <begin position="390"/>
        <end position="417"/>
    </location>
</feature>
<feature type="domain" description="Major facilitator superfamily (MFS) profile" evidence="10">
    <location>
        <begin position="11"/>
        <end position="457"/>
    </location>
</feature>
<keyword evidence="3" id="KW-1003">Cell membrane</keyword>
<evidence type="ECO:0000256" key="3">
    <source>
        <dbReference type="ARBA" id="ARBA00022475"/>
    </source>
</evidence>
<name>A0A2N8PBD9_STRNR</name>
<evidence type="ECO:0000256" key="7">
    <source>
        <dbReference type="ARBA" id="ARBA00023251"/>
    </source>
</evidence>
<dbReference type="Gene3D" id="1.20.1720.10">
    <property type="entry name" value="Multidrug resistance protein D"/>
    <property type="match status" value="1"/>
</dbReference>
<evidence type="ECO:0000256" key="9">
    <source>
        <dbReference type="SAM" id="Phobius"/>
    </source>
</evidence>